<protein>
    <recommendedName>
        <fullName evidence="4 9">DNA-directed RNA polymerase III subunit RPC3</fullName>
        <shortName evidence="9">RNA polymerase III subunit C3</shortName>
    </recommendedName>
</protein>
<name>A0A4Y7QHV6_9AGAM</name>
<dbReference type="AlphaFoldDB" id="A0A4Y7QHV6"/>
<keyword evidence="5 9" id="KW-0240">DNA-directed RNA polymerase</keyword>
<dbReference type="InterPro" id="IPR036388">
    <property type="entry name" value="WH-like_DNA-bd_sf"/>
</dbReference>
<keyword evidence="12" id="KW-1185">Reference proteome</keyword>
<gene>
    <name evidence="11" type="ORF">BD410DRAFT_761941</name>
</gene>
<dbReference type="VEuPathDB" id="FungiDB:BD410DRAFT_761941"/>
<evidence type="ECO:0000259" key="10">
    <source>
        <dbReference type="PROSITE" id="PS51344"/>
    </source>
</evidence>
<dbReference type="InterPro" id="IPR017919">
    <property type="entry name" value="TFIIE/TFIIEa_HTH"/>
</dbReference>
<evidence type="ECO:0000256" key="8">
    <source>
        <dbReference type="ARBA" id="ARBA00025127"/>
    </source>
</evidence>
<sequence>MADQDTARLCVQIIRSHFGPLTATVASVLLTRGRLSLAQVTRFSSLKPRTVMASILVLVQHNLAWHATSDEEGEMIEFNVEECLTRLRFGQFVWQAENLFGLAAGEIVSLILDHGQIRPPDVIAMLSATKSKESAVYSQALHKLVTSKHLKPATELSHTSPRDKLIQYEADAKKEIKNFPTTKELRHAKEKAEARLKREKEEAEKGGFVMQRVAEQKVSRGVKRKAVDEEILDDSVYFRVNMTKFNIHVRNKLIETAARERFNESAAIVMRAVLKATEAKQLELSEIRSDPISLSNIASHISDDDDLAGGLSYGPNKRPTTMALIKDYLGLLAAADNPTPAGRASAFLSFVGSTSGKVQVEFETICRRLRRRALEAVARERYGDEAVRIIRFLLDEGKMNAENLAKVAMMANKDMRPLLTSLSADSLVSVQEVPKGADRNPIRTFYIWYVDLHKAYTVILGNLYKTLYNIGARRRAEEEDSRVKPVLEKCERSDVRDDASLLNRVEREVLKDWEDRRDKLTILEMRVEEAVFILRDLGVLGIGDE</sequence>
<feature type="domain" description="HTH TFE/IIEalpha-type" evidence="10">
    <location>
        <begin position="370"/>
        <end position="456"/>
    </location>
</feature>
<dbReference type="PROSITE" id="PS51344">
    <property type="entry name" value="HTH_TFE_IIE"/>
    <property type="match status" value="1"/>
</dbReference>
<dbReference type="SUPFAM" id="SSF46785">
    <property type="entry name" value="Winged helix' DNA-binding domain"/>
    <property type="match status" value="1"/>
</dbReference>
<reference evidence="11 12" key="1">
    <citation type="submission" date="2018-06" db="EMBL/GenBank/DDBJ databases">
        <title>A transcriptomic atlas of mushroom development highlights an independent origin of complex multicellularity.</title>
        <authorList>
            <consortium name="DOE Joint Genome Institute"/>
            <person name="Krizsan K."/>
            <person name="Almasi E."/>
            <person name="Merenyi Z."/>
            <person name="Sahu N."/>
            <person name="Viragh M."/>
            <person name="Koszo T."/>
            <person name="Mondo S."/>
            <person name="Kiss B."/>
            <person name="Balint B."/>
            <person name="Kues U."/>
            <person name="Barry K."/>
            <person name="Hegedus J.C."/>
            <person name="Henrissat B."/>
            <person name="Johnson J."/>
            <person name="Lipzen A."/>
            <person name="Ohm R."/>
            <person name="Nagy I."/>
            <person name="Pangilinan J."/>
            <person name="Yan J."/>
            <person name="Xiong Y."/>
            <person name="Grigoriev I.V."/>
            <person name="Hibbett D.S."/>
            <person name="Nagy L.G."/>
        </authorList>
    </citation>
    <scope>NUCLEOTIDE SEQUENCE [LARGE SCALE GENOMIC DNA]</scope>
    <source>
        <strain evidence="11 12">SZMC22713</strain>
    </source>
</reference>
<dbReference type="STRING" id="50990.A0A4Y7QHV6"/>
<dbReference type="Proteomes" id="UP000294933">
    <property type="component" value="Unassembled WGS sequence"/>
</dbReference>
<evidence type="ECO:0000256" key="9">
    <source>
        <dbReference type="RuleBase" id="RU367076"/>
    </source>
</evidence>
<comment type="subunit">
    <text evidence="3 9">Component of the RNA polymerase III (Pol III) complex consisting of 17 subunits.</text>
</comment>
<dbReference type="InterPro" id="IPR013197">
    <property type="entry name" value="RNA_pol_III_RPC82-rel_HTH"/>
</dbReference>
<dbReference type="GO" id="GO:0006351">
    <property type="term" value="P:DNA-templated transcription"/>
    <property type="evidence" value="ECO:0007669"/>
    <property type="project" value="InterPro"/>
</dbReference>
<dbReference type="InterPro" id="IPR055207">
    <property type="entry name" value="POLR3C_WHD"/>
</dbReference>
<evidence type="ECO:0000256" key="6">
    <source>
        <dbReference type="ARBA" id="ARBA00023163"/>
    </source>
</evidence>
<evidence type="ECO:0000313" key="11">
    <source>
        <dbReference type="EMBL" id="TDL27244.1"/>
    </source>
</evidence>
<accession>A0A4Y7QHV6</accession>
<dbReference type="Pfam" id="PF08221">
    <property type="entry name" value="HTH_9"/>
    <property type="match status" value="1"/>
</dbReference>
<comment type="function">
    <text evidence="8 9">DNA-dependent RNA polymerase catalyzes the transcription of DNA into RNA using the four ribonucleoside triphosphates as substrates. Specific core component of RNA polymerase III which synthesizes small RNAs, such as 5S rRNA and tRNAs.</text>
</comment>
<evidence type="ECO:0000256" key="3">
    <source>
        <dbReference type="ARBA" id="ARBA00011206"/>
    </source>
</evidence>
<dbReference type="InterPro" id="IPR036390">
    <property type="entry name" value="WH_DNA-bd_sf"/>
</dbReference>
<evidence type="ECO:0000256" key="5">
    <source>
        <dbReference type="ARBA" id="ARBA00022478"/>
    </source>
</evidence>
<keyword evidence="6 9" id="KW-0804">Transcription</keyword>
<evidence type="ECO:0000313" key="12">
    <source>
        <dbReference type="Proteomes" id="UP000294933"/>
    </source>
</evidence>
<dbReference type="PANTHER" id="PTHR12949">
    <property type="entry name" value="RNA POLYMERASE III DNA DIRECTED -RELATED"/>
    <property type="match status" value="1"/>
</dbReference>
<dbReference type="Gene3D" id="1.10.10.10">
    <property type="entry name" value="Winged helix-like DNA-binding domain superfamily/Winged helix DNA-binding domain"/>
    <property type="match status" value="3"/>
</dbReference>
<dbReference type="InterPro" id="IPR039748">
    <property type="entry name" value="RPC3"/>
</dbReference>
<dbReference type="GO" id="GO:0005666">
    <property type="term" value="C:RNA polymerase III complex"/>
    <property type="evidence" value="ECO:0007669"/>
    <property type="project" value="UniProtKB-UniRule"/>
</dbReference>
<evidence type="ECO:0000256" key="2">
    <source>
        <dbReference type="ARBA" id="ARBA00006835"/>
    </source>
</evidence>
<comment type="subcellular location">
    <subcellularLocation>
        <location evidence="1 9">Nucleus</location>
    </subcellularLocation>
</comment>
<evidence type="ECO:0000256" key="4">
    <source>
        <dbReference type="ARBA" id="ARBA00016689"/>
    </source>
</evidence>
<evidence type="ECO:0000256" key="7">
    <source>
        <dbReference type="ARBA" id="ARBA00023242"/>
    </source>
</evidence>
<proteinExistence type="inferred from homology"/>
<dbReference type="PANTHER" id="PTHR12949:SF0">
    <property type="entry name" value="DNA-DIRECTED RNA POLYMERASE III SUBUNIT RPC3"/>
    <property type="match status" value="1"/>
</dbReference>
<comment type="similarity">
    <text evidence="2 9">Belongs to the RNA polymerase beta chain family.</text>
</comment>
<dbReference type="EMBL" id="ML170159">
    <property type="protein sequence ID" value="TDL27244.1"/>
    <property type="molecule type" value="Genomic_DNA"/>
</dbReference>
<dbReference type="OrthoDB" id="272392at2759"/>
<dbReference type="Pfam" id="PF05645">
    <property type="entry name" value="RNA_pol_Rpc82"/>
    <property type="match status" value="1"/>
</dbReference>
<dbReference type="InterPro" id="IPR008806">
    <property type="entry name" value="RNA_pol_III_Rpc82_C"/>
</dbReference>
<keyword evidence="7 9" id="KW-0539">Nucleus</keyword>
<dbReference type="Pfam" id="PF22536">
    <property type="entry name" value="WHD_POLR3C"/>
    <property type="match status" value="1"/>
</dbReference>
<organism evidence="11 12">
    <name type="scientific">Rickenella mellea</name>
    <dbReference type="NCBI Taxonomy" id="50990"/>
    <lineage>
        <taxon>Eukaryota</taxon>
        <taxon>Fungi</taxon>
        <taxon>Dikarya</taxon>
        <taxon>Basidiomycota</taxon>
        <taxon>Agaricomycotina</taxon>
        <taxon>Agaricomycetes</taxon>
        <taxon>Hymenochaetales</taxon>
        <taxon>Rickenellaceae</taxon>
        <taxon>Rickenella</taxon>
    </lineage>
</organism>
<evidence type="ECO:0000256" key="1">
    <source>
        <dbReference type="ARBA" id="ARBA00004123"/>
    </source>
</evidence>
<dbReference type="GO" id="GO:0003697">
    <property type="term" value="F:single-stranded DNA binding"/>
    <property type="evidence" value="ECO:0007669"/>
    <property type="project" value="UniProtKB-UniRule"/>
</dbReference>